<evidence type="ECO:0000259" key="2">
    <source>
        <dbReference type="Pfam" id="PF12802"/>
    </source>
</evidence>
<dbReference type="PANTHER" id="PTHR10948:SF23">
    <property type="entry name" value="TRANSPOSASE INSI FOR INSERTION SEQUENCE ELEMENT IS30A-RELATED"/>
    <property type="match status" value="1"/>
</dbReference>
<dbReference type="Pfam" id="PF13936">
    <property type="entry name" value="HTH_38"/>
    <property type="match status" value="1"/>
</dbReference>
<proteinExistence type="predicted"/>
<name>A0ABP4AI76_9ACTN</name>
<dbReference type="InterPro" id="IPR036390">
    <property type="entry name" value="WH_DNA-bd_sf"/>
</dbReference>
<dbReference type="InterPro" id="IPR051917">
    <property type="entry name" value="Transposase-Integrase"/>
</dbReference>
<dbReference type="EMBL" id="BAAAHQ010000023">
    <property type="protein sequence ID" value="GAA0936185.1"/>
    <property type="molecule type" value="Genomic_DNA"/>
</dbReference>
<feature type="domain" description="HTH marR-type" evidence="2">
    <location>
        <begin position="129"/>
        <end position="174"/>
    </location>
</feature>
<dbReference type="PANTHER" id="PTHR10948">
    <property type="entry name" value="TRANSPOSASE"/>
    <property type="match status" value="1"/>
</dbReference>
<dbReference type="Gene3D" id="1.10.10.10">
    <property type="entry name" value="Winged helix-like DNA-binding domain superfamily/Winged helix DNA-binding domain"/>
    <property type="match status" value="1"/>
</dbReference>
<reference evidence="5" key="1">
    <citation type="journal article" date="2019" name="Int. J. Syst. Evol. Microbiol.">
        <title>The Global Catalogue of Microorganisms (GCM) 10K type strain sequencing project: providing services to taxonomists for standard genome sequencing and annotation.</title>
        <authorList>
            <consortium name="The Broad Institute Genomics Platform"/>
            <consortium name="The Broad Institute Genome Sequencing Center for Infectious Disease"/>
            <person name="Wu L."/>
            <person name="Ma J."/>
        </authorList>
    </citation>
    <scope>NUCLEOTIDE SEQUENCE [LARGE SCALE GENOMIC DNA]</scope>
    <source>
        <strain evidence="5">JCM 11136</strain>
    </source>
</reference>
<dbReference type="Proteomes" id="UP001501578">
    <property type="component" value="Unassembled WGS sequence"/>
</dbReference>
<protein>
    <submittedName>
        <fullName evidence="4">Helix-turn-helix domain-containing protein</fullName>
    </submittedName>
</protein>
<dbReference type="InterPro" id="IPR036388">
    <property type="entry name" value="WH-like_DNA-bd_sf"/>
</dbReference>
<dbReference type="InterPro" id="IPR025246">
    <property type="entry name" value="IS30-like_HTH"/>
</dbReference>
<feature type="region of interest" description="Disordered" evidence="1">
    <location>
        <begin position="67"/>
        <end position="98"/>
    </location>
</feature>
<evidence type="ECO:0000259" key="3">
    <source>
        <dbReference type="Pfam" id="PF13936"/>
    </source>
</evidence>
<dbReference type="SUPFAM" id="SSF46785">
    <property type="entry name" value="Winged helix' DNA-binding domain"/>
    <property type="match status" value="1"/>
</dbReference>
<evidence type="ECO:0000313" key="4">
    <source>
        <dbReference type="EMBL" id="GAA0936185.1"/>
    </source>
</evidence>
<feature type="domain" description="Transposase IS30-like HTH" evidence="3">
    <location>
        <begin position="25"/>
        <end position="66"/>
    </location>
</feature>
<dbReference type="Pfam" id="PF12802">
    <property type="entry name" value="MarR_2"/>
    <property type="match status" value="1"/>
</dbReference>
<organism evidence="4 5">
    <name type="scientific">Nonomuraea longicatena</name>
    <dbReference type="NCBI Taxonomy" id="83682"/>
    <lineage>
        <taxon>Bacteria</taxon>
        <taxon>Bacillati</taxon>
        <taxon>Actinomycetota</taxon>
        <taxon>Actinomycetes</taxon>
        <taxon>Streptosporangiales</taxon>
        <taxon>Streptosporangiaceae</taxon>
        <taxon>Nonomuraea</taxon>
    </lineage>
</organism>
<evidence type="ECO:0000313" key="5">
    <source>
        <dbReference type="Proteomes" id="UP001501578"/>
    </source>
</evidence>
<accession>A0ABP4AI76</accession>
<keyword evidence="5" id="KW-1185">Reference proteome</keyword>
<sequence>MTLHLNASVVAMNDGEDNTCGMPGERLTQQDRERIAAGLAGGLSYGEIARRLDRPTSTITREIARNGGPAEYRPQQAHQATVQRARRGTPTPPSEDAPPAGVMAEELLEMAVSAGTPKMAARIHLDLVLSEDGRRTAAELARRLNVSPASVSVAVNFLVQQGFVRRERDPQRRRDIYVVDDDAWYHAIMTSERQTLENARVTMAAAEAYGLDSPVGRRLAKTAAFMEHLSMDIMEVADRWRPLLA</sequence>
<gene>
    <name evidence="4" type="ORF">GCM10009560_44710</name>
</gene>
<evidence type="ECO:0000256" key="1">
    <source>
        <dbReference type="SAM" id="MobiDB-lite"/>
    </source>
</evidence>
<comment type="caution">
    <text evidence="4">The sequence shown here is derived from an EMBL/GenBank/DDBJ whole genome shotgun (WGS) entry which is preliminary data.</text>
</comment>
<dbReference type="InterPro" id="IPR000835">
    <property type="entry name" value="HTH_MarR-typ"/>
</dbReference>